<evidence type="ECO:0000313" key="4">
    <source>
        <dbReference type="Proteomes" id="UP000625711"/>
    </source>
</evidence>
<organism evidence="3 4">
    <name type="scientific">Rhynchophorus ferrugineus</name>
    <name type="common">Red palm weevil</name>
    <name type="synonym">Curculio ferrugineus</name>
    <dbReference type="NCBI Taxonomy" id="354439"/>
    <lineage>
        <taxon>Eukaryota</taxon>
        <taxon>Metazoa</taxon>
        <taxon>Ecdysozoa</taxon>
        <taxon>Arthropoda</taxon>
        <taxon>Hexapoda</taxon>
        <taxon>Insecta</taxon>
        <taxon>Pterygota</taxon>
        <taxon>Neoptera</taxon>
        <taxon>Endopterygota</taxon>
        <taxon>Coleoptera</taxon>
        <taxon>Polyphaga</taxon>
        <taxon>Cucujiformia</taxon>
        <taxon>Curculionidae</taxon>
        <taxon>Dryophthorinae</taxon>
        <taxon>Rhynchophorus</taxon>
    </lineage>
</organism>
<feature type="compositionally biased region" description="Low complexity" evidence="1">
    <location>
        <begin position="112"/>
        <end position="157"/>
    </location>
</feature>
<comment type="caution">
    <text evidence="3">The sequence shown here is derived from an EMBL/GenBank/DDBJ whole genome shotgun (WGS) entry which is preliminary data.</text>
</comment>
<feature type="compositionally biased region" description="Polar residues" evidence="1">
    <location>
        <begin position="80"/>
        <end position="98"/>
    </location>
</feature>
<proteinExistence type="predicted"/>
<feature type="chain" id="PRO_5032496905" evidence="2">
    <location>
        <begin position="19"/>
        <end position="314"/>
    </location>
</feature>
<reference evidence="3" key="1">
    <citation type="submission" date="2020-08" db="EMBL/GenBank/DDBJ databases">
        <title>Genome sequencing and assembly of the red palm weevil Rhynchophorus ferrugineus.</title>
        <authorList>
            <person name="Dias G.B."/>
            <person name="Bergman C.M."/>
            <person name="Manee M."/>
        </authorList>
    </citation>
    <scope>NUCLEOTIDE SEQUENCE</scope>
    <source>
        <strain evidence="3">AA-2017</strain>
        <tissue evidence="3">Whole larva</tissue>
    </source>
</reference>
<dbReference type="AlphaFoldDB" id="A0A834HSX6"/>
<dbReference type="EMBL" id="JAACXV010014535">
    <property type="protein sequence ID" value="KAF7266497.1"/>
    <property type="molecule type" value="Genomic_DNA"/>
</dbReference>
<feature type="compositionally biased region" description="Pro residues" evidence="1">
    <location>
        <begin position="177"/>
        <end position="200"/>
    </location>
</feature>
<accession>A0A834HSX6</accession>
<feature type="compositionally biased region" description="Low complexity" evidence="1">
    <location>
        <begin position="213"/>
        <end position="225"/>
    </location>
</feature>
<evidence type="ECO:0000256" key="1">
    <source>
        <dbReference type="SAM" id="MobiDB-lite"/>
    </source>
</evidence>
<evidence type="ECO:0000313" key="3">
    <source>
        <dbReference type="EMBL" id="KAF7266497.1"/>
    </source>
</evidence>
<dbReference type="OrthoDB" id="6627608at2759"/>
<sequence length="314" mass="31672">MRFAQILCALVVVVVCSASPAKHHRSIPKGQVVGRNYYGNPRYARQEAEAPELAEPLADLPQEPDFLNETEPQEDLPQEDQGSNIDDQVSLESGTTEATLLAAEPSSDEAAEPSSDAAAEPSPDAAAEPSPEPAAEVPAEVPSDEPAPAAEDAAPEALAPPEPIPVPAPSPALVAPAPAPVAPAPAPAAPAPAPVVPAPAPSRKNKASKGRKPAAAPAADNSAAGWPFGAPGRGASAYNTFFPIFIGGNSPSGRARTRSANGEEGSFPGSATAIANAFSTGKGSAATSHATSFGDPFFAAAFRNGGLSSRFQAI</sequence>
<feature type="signal peptide" evidence="2">
    <location>
        <begin position="1"/>
        <end position="18"/>
    </location>
</feature>
<feature type="compositionally biased region" description="Basic residues" evidence="1">
    <location>
        <begin position="203"/>
        <end position="212"/>
    </location>
</feature>
<gene>
    <name evidence="3" type="ORF">GWI33_020179</name>
</gene>
<keyword evidence="2" id="KW-0732">Signal</keyword>
<protein>
    <submittedName>
        <fullName evidence="3">Uncharacterized protein</fullName>
    </submittedName>
</protein>
<feature type="region of interest" description="Disordered" evidence="1">
    <location>
        <begin position="56"/>
        <end position="226"/>
    </location>
</feature>
<feature type="compositionally biased region" description="Acidic residues" evidence="1">
    <location>
        <begin position="66"/>
        <end position="78"/>
    </location>
</feature>
<feature type="region of interest" description="Disordered" evidence="1">
    <location>
        <begin position="249"/>
        <end position="268"/>
    </location>
</feature>
<feature type="compositionally biased region" description="Pro residues" evidence="1">
    <location>
        <begin position="158"/>
        <end position="170"/>
    </location>
</feature>
<evidence type="ECO:0000256" key="2">
    <source>
        <dbReference type="SAM" id="SignalP"/>
    </source>
</evidence>
<keyword evidence="4" id="KW-1185">Reference proteome</keyword>
<name>A0A834HSX6_RHYFE</name>
<dbReference type="Proteomes" id="UP000625711">
    <property type="component" value="Unassembled WGS sequence"/>
</dbReference>